<dbReference type="EMBL" id="JBHUMR010000014">
    <property type="protein sequence ID" value="MFD2618003.1"/>
    <property type="molecule type" value="Genomic_DNA"/>
</dbReference>
<reference evidence="2" key="1">
    <citation type="journal article" date="2019" name="Int. J. Syst. Evol. Microbiol.">
        <title>The Global Catalogue of Microorganisms (GCM) 10K type strain sequencing project: providing services to taxonomists for standard genome sequencing and annotation.</title>
        <authorList>
            <consortium name="The Broad Institute Genomics Platform"/>
            <consortium name="The Broad Institute Genome Sequencing Center for Infectious Disease"/>
            <person name="Wu L."/>
            <person name="Ma J."/>
        </authorList>
    </citation>
    <scope>NUCLEOTIDE SEQUENCE [LARGE SCALE GENOMIC DNA]</scope>
    <source>
        <strain evidence="2">TISTR 2241</strain>
    </source>
</reference>
<sequence length="150" mass="17136">MVYRNQHQQQPQWPKPSNIFNGYEKLNGGQERPTEYDSYTIGTSHYSLPFQPATNHQPISPPASVPYTMLPWSETNPNSFTYQQTHALNGFPPESYYQTAPIPDDTLTKRIDDIDNNYKQLAESISSLHARLRVIEQRLGIPVPPSSYPS</sequence>
<gene>
    <name evidence="1" type="ORF">ACFSTF_11860</name>
</gene>
<evidence type="ECO:0000313" key="1">
    <source>
        <dbReference type="EMBL" id="MFD2618003.1"/>
    </source>
</evidence>
<dbReference type="RefSeq" id="WP_141190199.1">
    <property type="nucleotide sequence ID" value="NZ_JBHUMR010000014.1"/>
</dbReference>
<protein>
    <submittedName>
        <fullName evidence="1">Uncharacterized protein</fullName>
    </submittedName>
</protein>
<organism evidence="1 2">
    <name type="scientific">Terrilactibacillus laevilacticus</name>
    <dbReference type="NCBI Taxonomy" id="1380157"/>
    <lineage>
        <taxon>Bacteria</taxon>
        <taxon>Bacillati</taxon>
        <taxon>Bacillota</taxon>
        <taxon>Bacilli</taxon>
        <taxon>Bacillales</taxon>
        <taxon>Bacillaceae</taxon>
        <taxon>Terrilactibacillus</taxon>
    </lineage>
</organism>
<accession>A0ABW5PSW5</accession>
<comment type="caution">
    <text evidence="1">The sequence shown here is derived from an EMBL/GenBank/DDBJ whole genome shotgun (WGS) entry which is preliminary data.</text>
</comment>
<keyword evidence="2" id="KW-1185">Reference proteome</keyword>
<dbReference type="Proteomes" id="UP001597458">
    <property type="component" value="Unassembled WGS sequence"/>
</dbReference>
<evidence type="ECO:0000313" key="2">
    <source>
        <dbReference type="Proteomes" id="UP001597458"/>
    </source>
</evidence>
<name>A0ABW5PSW5_9BACI</name>
<proteinExistence type="predicted"/>